<organism evidence="1 2">
    <name type="scientific">Candidatus Methylumidiphilus alinenensis</name>
    <dbReference type="NCBI Taxonomy" id="2202197"/>
    <lineage>
        <taxon>Bacteria</taxon>
        <taxon>Pseudomonadati</taxon>
        <taxon>Pseudomonadota</taxon>
        <taxon>Gammaproteobacteria</taxon>
        <taxon>Methylococcales</taxon>
        <taxon>Candidatus Methylumidiphilus</taxon>
    </lineage>
</organism>
<dbReference type="Proteomes" id="UP000249396">
    <property type="component" value="Unassembled WGS sequence"/>
</dbReference>
<name>A0A2W4TB00_9GAMM</name>
<accession>A0A2W4TB00</accession>
<dbReference type="AlphaFoldDB" id="A0A2W4TB00"/>
<evidence type="ECO:0000313" key="2">
    <source>
        <dbReference type="Proteomes" id="UP000249396"/>
    </source>
</evidence>
<protein>
    <submittedName>
        <fullName evidence="1">Uncharacterized protein</fullName>
    </submittedName>
</protein>
<dbReference type="EMBL" id="QJPH01000290">
    <property type="protein sequence ID" value="PZN79917.1"/>
    <property type="molecule type" value="Genomic_DNA"/>
</dbReference>
<proteinExistence type="predicted"/>
<sequence>MIAKGLCTRRIIHASRAARSAPLAMNSGGGFPFVARFAATAPRRSTNAGCRRAFCRAFPPPTSHR</sequence>
<comment type="caution">
    <text evidence="1">The sequence shown here is derived from an EMBL/GenBank/DDBJ whole genome shotgun (WGS) entry which is preliminary data.</text>
</comment>
<reference evidence="1 2" key="1">
    <citation type="journal article" date="2018" name="Aquat. Microb. Ecol.">
        <title>Gammaproteobacterial methanotrophs dominate.</title>
        <authorList>
            <person name="Rissanen A.J."/>
            <person name="Saarenheimo J."/>
            <person name="Tiirola M."/>
            <person name="Peura S."/>
            <person name="Aalto S.L."/>
            <person name="Karvinen A."/>
            <person name="Nykanen H."/>
        </authorList>
    </citation>
    <scope>NUCLEOTIDE SEQUENCE [LARGE SCALE GENOMIC DNA]</scope>
    <source>
        <strain evidence="1">AMbin10</strain>
    </source>
</reference>
<evidence type="ECO:0000313" key="1">
    <source>
        <dbReference type="EMBL" id="PZN79917.1"/>
    </source>
</evidence>
<gene>
    <name evidence="1" type="ORF">DM484_10580</name>
</gene>